<evidence type="ECO:0000313" key="4">
    <source>
        <dbReference type="EMBL" id="SUZ79683.1"/>
    </source>
</evidence>
<dbReference type="Pfam" id="PF00501">
    <property type="entry name" value="AMP-binding"/>
    <property type="match status" value="1"/>
</dbReference>
<dbReference type="GO" id="GO:0005783">
    <property type="term" value="C:endoplasmic reticulum"/>
    <property type="evidence" value="ECO:0007669"/>
    <property type="project" value="TreeGrafter"/>
</dbReference>
<dbReference type="GO" id="GO:0005524">
    <property type="term" value="F:ATP binding"/>
    <property type="evidence" value="ECO:0007669"/>
    <property type="project" value="UniProtKB-KW"/>
</dbReference>
<dbReference type="SUPFAM" id="SSF56801">
    <property type="entry name" value="Acetyl-CoA synthetase-like"/>
    <property type="match status" value="1"/>
</dbReference>
<name>A0A381QQ39_9ZZZZ</name>
<dbReference type="Gene3D" id="3.40.50.12780">
    <property type="entry name" value="N-terminal domain of ligase-like"/>
    <property type="match status" value="2"/>
</dbReference>
<dbReference type="GO" id="GO:0004467">
    <property type="term" value="F:long-chain fatty acid-CoA ligase activity"/>
    <property type="evidence" value="ECO:0007669"/>
    <property type="project" value="TreeGrafter"/>
</dbReference>
<keyword evidence="2" id="KW-0067">ATP-binding</keyword>
<dbReference type="PROSITE" id="PS00455">
    <property type="entry name" value="AMP_BINDING"/>
    <property type="match status" value="1"/>
</dbReference>
<dbReference type="AlphaFoldDB" id="A0A381QQ39"/>
<dbReference type="InterPro" id="IPR000873">
    <property type="entry name" value="AMP-dep_synth/lig_dom"/>
</dbReference>
<proteinExistence type="predicted"/>
<dbReference type="GO" id="GO:0016020">
    <property type="term" value="C:membrane"/>
    <property type="evidence" value="ECO:0007669"/>
    <property type="project" value="TreeGrafter"/>
</dbReference>
<gene>
    <name evidence="4" type="ORF">METZ01_LOCUS32537</name>
</gene>
<protein>
    <recommendedName>
        <fullName evidence="3">AMP-dependent synthetase/ligase domain-containing protein</fullName>
    </recommendedName>
</protein>
<sequence length="600" mass="66497">MEVVMATTTDQGPLKNLIEMLEKSRQLYADRPLYGTKHDGVYEWTTYEQFAEKVDAFRGGLASLGVSAGDKVAIICKNTEEWAVSAYATYGLSAQHIPMYETQMAKEWEYIIRDCGAKVLLAANAAVLEQTRDFPENIESLEHIVLLSGSDAGDVKTYSDLLKTGRENPVQVRHPESQSPMGMIYTSGTTGDPKGVMLSHRNLIFECEVVLPLLGMTNEDRSLAFLPWAHVFGQVAEVHGLINSGGSAGLVEDVNTLIEELGVLKPSMFFAVPRVYNRIYERLRGQMQEKPGFIRSLFYGGLKQAKREREGETLGFLDNLTLTLARKIIFKKVLNRFGGNLRIAISGASALSPEVAEFVNDIGISIYEGYGLSENTAALSVNYPGVRRFGSVGKPLPGVRIEIDKSVEGSKEEDGEVIAYGENIMLGYHNLPEKTKESINDDGGLRTGDLGHLDADGYLYITGRVKEQYKLENGKYVAPAPLEESLKLSAYIDQVMLYGFNRPHNVAVIVAAMPAVEKFAEENGISGSGESLLGDPLVRELFQKQLEHYGKDFKSFERPQNFALLSEEWGIDNGLLTPTLKLKREVVEDQFRSQIESLYS</sequence>
<feature type="domain" description="AMP-dependent synthetase/ligase" evidence="3">
    <location>
        <begin position="28"/>
        <end position="429"/>
    </location>
</feature>
<accession>A0A381QQ39</accession>
<dbReference type="InterPro" id="IPR020845">
    <property type="entry name" value="AMP-binding_CS"/>
</dbReference>
<reference evidence="4" key="1">
    <citation type="submission" date="2018-05" db="EMBL/GenBank/DDBJ databases">
        <authorList>
            <person name="Lanie J.A."/>
            <person name="Ng W.-L."/>
            <person name="Kazmierczak K.M."/>
            <person name="Andrzejewski T.M."/>
            <person name="Davidsen T.M."/>
            <person name="Wayne K.J."/>
            <person name="Tettelin H."/>
            <person name="Glass J.I."/>
            <person name="Rusch D."/>
            <person name="Podicherti R."/>
            <person name="Tsui H.-C.T."/>
            <person name="Winkler M.E."/>
        </authorList>
    </citation>
    <scope>NUCLEOTIDE SEQUENCE</scope>
</reference>
<organism evidence="4">
    <name type="scientific">marine metagenome</name>
    <dbReference type="NCBI Taxonomy" id="408172"/>
    <lineage>
        <taxon>unclassified sequences</taxon>
        <taxon>metagenomes</taxon>
        <taxon>ecological metagenomes</taxon>
    </lineage>
</organism>
<evidence type="ECO:0000256" key="2">
    <source>
        <dbReference type="ARBA" id="ARBA00022840"/>
    </source>
</evidence>
<keyword evidence="1" id="KW-0547">Nucleotide-binding</keyword>
<dbReference type="InterPro" id="IPR042099">
    <property type="entry name" value="ANL_N_sf"/>
</dbReference>
<dbReference type="PANTHER" id="PTHR43272:SF33">
    <property type="entry name" value="AMP-BINDING DOMAIN-CONTAINING PROTEIN-RELATED"/>
    <property type="match status" value="1"/>
</dbReference>
<evidence type="ECO:0000259" key="3">
    <source>
        <dbReference type="Pfam" id="PF00501"/>
    </source>
</evidence>
<dbReference type="CDD" id="cd05907">
    <property type="entry name" value="VL_LC_FACS_like"/>
    <property type="match status" value="1"/>
</dbReference>
<evidence type="ECO:0000256" key="1">
    <source>
        <dbReference type="ARBA" id="ARBA00022741"/>
    </source>
</evidence>
<dbReference type="EMBL" id="UINC01001396">
    <property type="protein sequence ID" value="SUZ79683.1"/>
    <property type="molecule type" value="Genomic_DNA"/>
</dbReference>
<dbReference type="PANTHER" id="PTHR43272">
    <property type="entry name" value="LONG-CHAIN-FATTY-ACID--COA LIGASE"/>
    <property type="match status" value="1"/>
</dbReference>